<dbReference type="Pfam" id="PF05729">
    <property type="entry name" value="NACHT"/>
    <property type="match status" value="1"/>
</dbReference>
<organism evidence="4 5">
    <name type="scientific">Cirrhinus molitorella</name>
    <name type="common">mud carp</name>
    <dbReference type="NCBI Taxonomy" id="172907"/>
    <lineage>
        <taxon>Eukaryota</taxon>
        <taxon>Metazoa</taxon>
        <taxon>Chordata</taxon>
        <taxon>Craniata</taxon>
        <taxon>Vertebrata</taxon>
        <taxon>Euteleostomi</taxon>
        <taxon>Actinopterygii</taxon>
        <taxon>Neopterygii</taxon>
        <taxon>Teleostei</taxon>
        <taxon>Ostariophysi</taxon>
        <taxon>Cypriniformes</taxon>
        <taxon>Cyprinidae</taxon>
        <taxon>Labeoninae</taxon>
        <taxon>Labeonini</taxon>
        <taxon>Cirrhinus</taxon>
    </lineage>
</organism>
<evidence type="ECO:0000313" key="4">
    <source>
        <dbReference type="EMBL" id="KAL1257431.1"/>
    </source>
</evidence>
<keyword evidence="1" id="KW-0433">Leucine-rich repeat</keyword>
<sequence length="177" mass="20488">QPLCLMLIVCDVNESSSVGMLMSNLIRGELLPSALIWITSRPAAANQIPSKYINRVTEIQGFSDPQKEEYFRKRISDQHQASRIISHIRRSRSLHIMCHIPIFCWISATVLQNLLKHDDSAEIPQTLTEMYIHFLLTQINMRNQKYDERNPEKLLKSNRDVIVKLAELAFKQLMKGN</sequence>
<evidence type="ECO:0000256" key="2">
    <source>
        <dbReference type="ARBA" id="ARBA00022737"/>
    </source>
</evidence>
<reference evidence="4 5" key="1">
    <citation type="submission" date="2023-09" db="EMBL/GenBank/DDBJ databases">
        <authorList>
            <person name="Wang M."/>
        </authorList>
    </citation>
    <scope>NUCLEOTIDE SEQUENCE [LARGE SCALE GENOMIC DNA]</scope>
    <source>
        <strain evidence="4">GT-2023</strain>
        <tissue evidence="4">Liver</tissue>
    </source>
</reference>
<evidence type="ECO:0000259" key="3">
    <source>
        <dbReference type="Pfam" id="PF05729"/>
    </source>
</evidence>
<dbReference type="EMBL" id="JAYMGO010000017">
    <property type="protein sequence ID" value="KAL1257431.1"/>
    <property type="molecule type" value="Genomic_DNA"/>
</dbReference>
<comment type="caution">
    <text evidence="4">The sequence shown here is derived from an EMBL/GenBank/DDBJ whole genome shotgun (WGS) entry which is preliminary data.</text>
</comment>
<keyword evidence="5" id="KW-1185">Reference proteome</keyword>
<gene>
    <name evidence="4" type="ORF">QQF64_010675</name>
</gene>
<evidence type="ECO:0000313" key="5">
    <source>
        <dbReference type="Proteomes" id="UP001558613"/>
    </source>
</evidence>
<name>A0ABR3LZI3_9TELE</name>
<dbReference type="InterPro" id="IPR051261">
    <property type="entry name" value="NLR"/>
</dbReference>
<dbReference type="InterPro" id="IPR007111">
    <property type="entry name" value="NACHT_NTPase"/>
</dbReference>
<dbReference type="PANTHER" id="PTHR24106">
    <property type="entry name" value="NACHT, LRR AND CARD DOMAINS-CONTAINING"/>
    <property type="match status" value="1"/>
</dbReference>
<dbReference type="Proteomes" id="UP001558613">
    <property type="component" value="Unassembled WGS sequence"/>
</dbReference>
<protein>
    <recommendedName>
        <fullName evidence="3">NACHT domain-containing protein</fullName>
    </recommendedName>
</protein>
<evidence type="ECO:0000256" key="1">
    <source>
        <dbReference type="ARBA" id="ARBA00022614"/>
    </source>
</evidence>
<feature type="non-terminal residue" evidence="4">
    <location>
        <position position="1"/>
    </location>
</feature>
<feature type="domain" description="NACHT" evidence="3">
    <location>
        <begin position="13"/>
        <end position="77"/>
    </location>
</feature>
<keyword evidence="2" id="KW-0677">Repeat</keyword>
<proteinExistence type="predicted"/>
<feature type="non-terminal residue" evidence="4">
    <location>
        <position position="177"/>
    </location>
</feature>
<accession>A0ABR3LZI3</accession>